<dbReference type="PROSITE" id="PS50263">
    <property type="entry name" value="CN_HYDROLASE"/>
    <property type="match status" value="1"/>
</dbReference>
<dbReference type="Proteomes" id="UP000318017">
    <property type="component" value="Chromosome"/>
</dbReference>
<evidence type="ECO:0000259" key="2">
    <source>
        <dbReference type="PROSITE" id="PS50263"/>
    </source>
</evidence>
<accession>A0A518G1L6</accession>
<evidence type="ECO:0000313" key="4">
    <source>
        <dbReference type="Proteomes" id="UP000318017"/>
    </source>
</evidence>
<name>A0A518G1L6_9BACT</name>
<dbReference type="InterPro" id="IPR036526">
    <property type="entry name" value="C-N_Hydrolase_sf"/>
</dbReference>
<evidence type="ECO:0000256" key="1">
    <source>
        <dbReference type="ARBA" id="ARBA00022801"/>
    </source>
</evidence>
<dbReference type="Gene3D" id="3.60.110.10">
    <property type="entry name" value="Carbon-nitrogen hydrolase"/>
    <property type="match status" value="1"/>
</dbReference>
<evidence type="ECO:0000313" key="3">
    <source>
        <dbReference type="EMBL" id="QDV22482.1"/>
    </source>
</evidence>
<gene>
    <name evidence="3" type="primary">nitA</name>
    <name evidence="3" type="ORF">Q31a_07680</name>
</gene>
<dbReference type="EC" id="3.5.5.7" evidence="3"/>
<keyword evidence="1 3" id="KW-0378">Hydrolase</keyword>
<organism evidence="3 4">
    <name type="scientific">Aureliella helgolandensis</name>
    <dbReference type="NCBI Taxonomy" id="2527968"/>
    <lineage>
        <taxon>Bacteria</taxon>
        <taxon>Pseudomonadati</taxon>
        <taxon>Planctomycetota</taxon>
        <taxon>Planctomycetia</taxon>
        <taxon>Pirellulales</taxon>
        <taxon>Pirellulaceae</taxon>
        <taxon>Aureliella</taxon>
    </lineage>
</organism>
<dbReference type="AlphaFoldDB" id="A0A518G1L6"/>
<dbReference type="EMBL" id="CP036298">
    <property type="protein sequence ID" value="QDV22482.1"/>
    <property type="molecule type" value="Genomic_DNA"/>
</dbReference>
<dbReference type="GO" id="GO:0050126">
    <property type="term" value="F:N-carbamoylputrescine amidase activity"/>
    <property type="evidence" value="ECO:0007669"/>
    <property type="project" value="TreeGrafter"/>
</dbReference>
<dbReference type="Pfam" id="PF00795">
    <property type="entry name" value="CN_hydrolase"/>
    <property type="match status" value="1"/>
</dbReference>
<dbReference type="SUPFAM" id="SSF56317">
    <property type="entry name" value="Carbon-nitrogen hydrolase"/>
    <property type="match status" value="1"/>
</dbReference>
<dbReference type="InterPro" id="IPR050345">
    <property type="entry name" value="Aliph_Amidase/BUP"/>
</dbReference>
<protein>
    <submittedName>
        <fullName evidence="3">Aliphatic nitrilase</fullName>
        <ecNumber evidence="3">3.5.5.7</ecNumber>
    </submittedName>
</protein>
<dbReference type="GO" id="GO:0018762">
    <property type="term" value="F:aliphatic nitrilase activity"/>
    <property type="evidence" value="ECO:0007669"/>
    <property type="project" value="UniProtKB-EC"/>
</dbReference>
<dbReference type="GO" id="GO:0033388">
    <property type="term" value="P:putrescine biosynthetic process from arginine"/>
    <property type="evidence" value="ECO:0007669"/>
    <property type="project" value="TreeGrafter"/>
</dbReference>
<dbReference type="KEGG" id="ahel:Q31a_07680"/>
<dbReference type="PANTHER" id="PTHR43674">
    <property type="entry name" value="NITRILASE C965.09-RELATED"/>
    <property type="match status" value="1"/>
</dbReference>
<dbReference type="OrthoDB" id="9811121at2"/>
<dbReference type="RefSeq" id="WP_145074085.1">
    <property type="nucleotide sequence ID" value="NZ_CP036298.1"/>
</dbReference>
<sequence>MNVQLNYLINILITGALVFDTADAFSQTTNMPKEFNLAIVQMYVEPGDLAKNLAHAEALIREASVNKADVILLPEVMDLGWTHPSAKEFAEPIPNGETCRRLCESAKVNHVYLCAGIVERDGDSIYNSAVIIDNKGKVLIKHRKLNELSIGHDVYDQGDRLGVCHTPLGTFGLMICADAFAKDHVLSRSLCYMGADVILSPASWAVPPDHNNKTEPYGDAWRGFYKPVAREFSVWIAAASNVGPITAGPWKNWNTIGCSLLIGPDGKEMLNGPYGAKAEKILYHTIKPTPRPARGTNWSKFKPDS</sequence>
<proteinExistence type="predicted"/>
<reference evidence="3 4" key="1">
    <citation type="submission" date="2019-02" db="EMBL/GenBank/DDBJ databases">
        <title>Deep-cultivation of Planctomycetes and their phenomic and genomic characterization uncovers novel biology.</title>
        <authorList>
            <person name="Wiegand S."/>
            <person name="Jogler M."/>
            <person name="Boedeker C."/>
            <person name="Pinto D."/>
            <person name="Vollmers J."/>
            <person name="Rivas-Marin E."/>
            <person name="Kohn T."/>
            <person name="Peeters S.H."/>
            <person name="Heuer A."/>
            <person name="Rast P."/>
            <person name="Oberbeckmann S."/>
            <person name="Bunk B."/>
            <person name="Jeske O."/>
            <person name="Meyerdierks A."/>
            <person name="Storesund J.E."/>
            <person name="Kallscheuer N."/>
            <person name="Luecker S."/>
            <person name="Lage O.M."/>
            <person name="Pohl T."/>
            <person name="Merkel B.J."/>
            <person name="Hornburger P."/>
            <person name="Mueller R.-W."/>
            <person name="Bruemmer F."/>
            <person name="Labrenz M."/>
            <person name="Spormann A.M."/>
            <person name="Op den Camp H."/>
            <person name="Overmann J."/>
            <person name="Amann R."/>
            <person name="Jetten M.S.M."/>
            <person name="Mascher T."/>
            <person name="Medema M.H."/>
            <person name="Devos D.P."/>
            <person name="Kaster A.-K."/>
            <person name="Ovreas L."/>
            <person name="Rohde M."/>
            <person name="Galperin M.Y."/>
            <person name="Jogler C."/>
        </authorList>
    </citation>
    <scope>NUCLEOTIDE SEQUENCE [LARGE SCALE GENOMIC DNA]</scope>
    <source>
        <strain evidence="3 4">Q31a</strain>
    </source>
</reference>
<dbReference type="CDD" id="cd07197">
    <property type="entry name" value="nitrilase"/>
    <property type="match status" value="1"/>
</dbReference>
<feature type="domain" description="CN hydrolase" evidence="2">
    <location>
        <begin position="35"/>
        <end position="288"/>
    </location>
</feature>
<dbReference type="InterPro" id="IPR003010">
    <property type="entry name" value="C-N_Hydrolase"/>
</dbReference>
<dbReference type="PANTHER" id="PTHR43674:SF2">
    <property type="entry name" value="BETA-UREIDOPROPIONASE"/>
    <property type="match status" value="1"/>
</dbReference>
<keyword evidence="4" id="KW-1185">Reference proteome</keyword>